<keyword evidence="1" id="KW-0812">Transmembrane</keyword>
<dbReference type="EMBL" id="QSTF01000064">
    <property type="protein sequence ID" value="RGM34746.1"/>
    <property type="molecule type" value="Genomic_DNA"/>
</dbReference>
<feature type="transmembrane region" description="Helical" evidence="1">
    <location>
        <begin position="29"/>
        <end position="47"/>
    </location>
</feature>
<evidence type="ECO:0000313" key="7">
    <source>
        <dbReference type="Proteomes" id="UP000283485"/>
    </source>
</evidence>
<evidence type="ECO:0000313" key="2">
    <source>
        <dbReference type="EMBL" id="RGK50533.1"/>
    </source>
</evidence>
<gene>
    <name evidence="4" type="ORF">DW653_02590</name>
    <name evidence="3" type="ORF">DXC17_15980</name>
    <name evidence="2" type="ORF">DXD04_15865</name>
</gene>
<evidence type="ECO:0000313" key="3">
    <source>
        <dbReference type="EMBL" id="RGM34746.1"/>
    </source>
</evidence>
<comment type="caution">
    <text evidence="2">The sequence shown here is derived from an EMBL/GenBank/DDBJ whole genome shotgun (WGS) entry which is preliminary data.</text>
</comment>
<keyword evidence="6" id="KW-1185">Reference proteome</keyword>
<feature type="transmembrane region" description="Helical" evidence="1">
    <location>
        <begin position="6"/>
        <end position="22"/>
    </location>
</feature>
<evidence type="ECO:0000313" key="4">
    <source>
        <dbReference type="EMBL" id="RHF92810.1"/>
    </source>
</evidence>
<feature type="transmembrane region" description="Helical" evidence="1">
    <location>
        <begin position="80"/>
        <end position="103"/>
    </location>
</feature>
<keyword evidence="1" id="KW-1133">Transmembrane helix</keyword>
<dbReference type="Proteomes" id="UP000283485">
    <property type="component" value="Unassembled WGS sequence"/>
</dbReference>
<accession>A0A3E4ML88</accession>
<evidence type="ECO:0000256" key="1">
    <source>
        <dbReference type="SAM" id="Phobius"/>
    </source>
</evidence>
<dbReference type="AlphaFoldDB" id="A0A3E4ML88"/>
<dbReference type="EMBL" id="QRHQ01000003">
    <property type="protein sequence ID" value="RHF92810.1"/>
    <property type="molecule type" value="Genomic_DNA"/>
</dbReference>
<protein>
    <submittedName>
        <fullName evidence="2">Uncharacterized protein</fullName>
    </submittedName>
</protein>
<proteinExistence type="predicted"/>
<keyword evidence="1" id="KW-0472">Membrane</keyword>
<sequence length="115" mass="13512">MDFAPFLQAALLFAGVLAYLIYDLSLHKLNFRISSQFIIFIFLAWSFRHYFKMQELNKLCSGHPEPPYDSLIPPPIDDFIVLWVVCQGILFYLFLFTNVSYLLNRKKLLTNRDNA</sequence>
<dbReference type="Proteomes" id="UP000260780">
    <property type="component" value="Unassembled WGS sequence"/>
</dbReference>
<evidence type="ECO:0000313" key="5">
    <source>
        <dbReference type="Proteomes" id="UP000260780"/>
    </source>
</evidence>
<dbReference type="Proteomes" id="UP000260862">
    <property type="component" value="Unassembled WGS sequence"/>
</dbReference>
<name>A0A3E4ML88_9BACT</name>
<organism evidence="2 6">
    <name type="scientific">Phocaeicola plebeius</name>
    <dbReference type="NCBI Taxonomy" id="310297"/>
    <lineage>
        <taxon>Bacteria</taxon>
        <taxon>Pseudomonadati</taxon>
        <taxon>Bacteroidota</taxon>
        <taxon>Bacteroidia</taxon>
        <taxon>Bacteroidales</taxon>
        <taxon>Bacteroidaceae</taxon>
        <taxon>Phocaeicola</taxon>
    </lineage>
</organism>
<evidence type="ECO:0000313" key="6">
    <source>
        <dbReference type="Proteomes" id="UP000260862"/>
    </source>
</evidence>
<dbReference type="EMBL" id="QSQT01000049">
    <property type="protein sequence ID" value="RGK50533.1"/>
    <property type="molecule type" value="Genomic_DNA"/>
</dbReference>
<reference evidence="5 6" key="1">
    <citation type="submission" date="2018-08" db="EMBL/GenBank/DDBJ databases">
        <title>A genome reference for cultivated species of the human gut microbiota.</title>
        <authorList>
            <person name="Zou Y."/>
            <person name="Xue W."/>
            <person name="Luo G."/>
        </authorList>
    </citation>
    <scope>NUCLEOTIDE SEQUENCE [LARGE SCALE GENOMIC DNA]</scope>
    <source>
        <strain evidence="4 7">AM23-23</strain>
        <strain evidence="3 5">OM08-14</strain>
        <strain evidence="2 6">TF10-3AC</strain>
    </source>
</reference>